<feature type="domain" description="Retrotransposon gag" evidence="1">
    <location>
        <begin position="20"/>
        <end position="89"/>
    </location>
</feature>
<evidence type="ECO:0000259" key="1">
    <source>
        <dbReference type="Pfam" id="PF03732"/>
    </source>
</evidence>
<dbReference type="Pfam" id="PF03732">
    <property type="entry name" value="Retrotrans_gag"/>
    <property type="match status" value="1"/>
</dbReference>
<organism evidence="2 3">
    <name type="scientific">Escallonia herrerae</name>
    <dbReference type="NCBI Taxonomy" id="1293975"/>
    <lineage>
        <taxon>Eukaryota</taxon>
        <taxon>Viridiplantae</taxon>
        <taxon>Streptophyta</taxon>
        <taxon>Embryophyta</taxon>
        <taxon>Tracheophyta</taxon>
        <taxon>Spermatophyta</taxon>
        <taxon>Magnoliopsida</taxon>
        <taxon>eudicotyledons</taxon>
        <taxon>Gunneridae</taxon>
        <taxon>Pentapetalae</taxon>
        <taxon>asterids</taxon>
        <taxon>campanulids</taxon>
        <taxon>Escalloniales</taxon>
        <taxon>Escalloniaceae</taxon>
        <taxon>Escallonia</taxon>
    </lineage>
</organism>
<reference evidence="2" key="1">
    <citation type="submission" date="2022-12" db="EMBL/GenBank/DDBJ databases">
        <title>Draft genome assemblies for two species of Escallonia (Escalloniales).</title>
        <authorList>
            <person name="Chanderbali A."/>
            <person name="Dervinis C."/>
            <person name="Anghel I."/>
            <person name="Soltis D."/>
            <person name="Soltis P."/>
            <person name="Zapata F."/>
        </authorList>
    </citation>
    <scope>NUCLEOTIDE SEQUENCE</scope>
    <source>
        <strain evidence="2">UCBG64.0493</strain>
        <tissue evidence="2">Leaf</tissue>
    </source>
</reference>
<comment type="caution">
    <text evidence="2">The sequence shown here is derived from an EMBL/GenBank/DDBJ whole genome shotgun (WGS) entry which is preliminary data.</text>
</comment>
<name>A0AA89APJ4_9ASTE</name>
<protein>
    <recommendedName>
        <fullName evidence="1">Retrotransposon gag domain-containing protein</fullName>
    </recommendedName>
</protein>
<evidence type="ECO:0000313" key="3">
    <source>
        <dbReference type="Proteomes" id="UP001188597"/>
    </source>
</evidence>
<proteinExistence type="predicted"/>
<keyword evidence="3" id="KW-1185">Reference proteome</keyword>
<dbReference type="Proteomes" id="UP001188597">
    <property type="component" value="Unassembled WGS sequence"/>
</dbReference>
<accession>A0AA89APJ4</accession>
<dbReference type="AlphaFoldDB" id="A0AA89APJ4"/>
<dbReference type="EMBL" id="JAVXUP010001410">
    <property type="protein sequence ID" value="KAK3011969.1"/>
    <property type="molecule type" value="Genomic_DNA"/>
</dbReference>
<dbReference type="InterPro" id="IPR005162">
    <property type="entry name" value="Retrotrans_gag_dom"/>
</dbReference>
<gene>
    <name evidence="2" type="ORF">RJ639_012551</name>
</gene>
<sequence length="134" mass="15638">MEHYFEGASITDEKAKVRTATLYLIDTATLWWRRKHNDIEKGLCTIDTWNVFKKEIKRQFYPENVTYEARKKLRELKHKSSINDYVKEEERVDPGGNVRRVLVNGAIHEVRDLAGGINHDRLEACEVPGDLPEL</sequence>
<evidence type="ECO:0000313" key="2">
    <source>
        <dbReference type="EMBL" id="KAK3011969.1"/>
    </source>
</evidence>